<dbReference type="OrthoDB" id="9795543at2"/>
<dbReference type="InterPro" id="IPR014729">
    <property type="entry name" value="Rossmann-like_a/b/a_fold"/>
</dbReference>
<dbReference type="InterPro" id="IPR011914">
    <property type="entry name" value="RfaE_dom_II"/>
</dbReference>
<dbReference type="NCBIfam" id="TIGR02199">
    <property type="entry name" value="rfaE_dom_II"/>
    <property type="match status" value="1"/>
</dbReference>
<accession>A0A512B7Z3</accession>
<keyword evidence="3 9" id="KW-0548">Nucleotidyltransferase</keyword>
<dbReference type="InterPro" id="IPR050385">
    <property type="entry name" value="Archaeal_FAD_synthase"/>
</dbReference>
<dbReference type="GO" id="GO:0005975">
    <property type="term" value="P:carbohydrate metabolic process"/>
    <property type="evidence" value="ECO:0007669"/>
    <property type="project" value="InterPro"/>
</dbReference>
<dbReference type="GO" id="GO:0005524">
    <property type="term" value="F:ATP binding"/>
    <property type="evidence" value="ECO:0007669"/>
    <property type="project" value="UniProtKB-KW"/>
</dbReference>
<dbReference type="SUPFAM" id="SSF52374">
    <property type="entry name" value="Nucleotidylyl transferase"/>
    <property type="match status" value="1"/>
</dbReference>
<evidence type="ECO:0000256" key="7">
    <source>
        <dbReference type="ARBA" id="ARBA00047428"/>
    </source>
</evidence>
<keyword evidence="10" id="KW-1185">Reference proteome</keyword>
<dbReference type="Pfam" id="PF01467">
    <property type="entry name" value="CTP_transf_like"/>
    <property type="match status" value="1"/>
</dbReference>
<dbReference type="Proteomes" id="UP000321513">
    <property type="component" value="Unassembled WGS sequence"/>
</dbReference>
<evidence type="ECO:0000256" key="6">
    <source>
        <dbReference type="ARBA" id="ARBA00023277"/>
    </source>
</evidence>
<keyword evidence="6" id="KW-0119">Carbohydrate metabolism</keyword>
<dbReference type="InterPro" id="IPR004821">
    <property type="entry name" value="Cyt_trans-like"/>
</dbReference>
<dbReference type="NCBIfam" id="TIGR00125">
    <property type="entry name" value="cyt_tran_rel"/>
    <property type="match status" value="1"/>
</dbReference>
<feature type="domain" description="Cytidyltransferase-like" evidence="8">
    <location>
        <begin position="33"/>
        <end position="158"/>
    </location>
</feature>
<evidence type="ECO:0000256" key="4">
    <source>
        <dbReference type="ARBA" id="ARBA00022741"/>
    </source>
</evidence>
<evidence type="ECO:0000313" key="10">
    <source>
        <dbReference type="Proteomes" id="UP000321513"/>
    </source>
</evidence>
<dbReference type="PANTHER" id="PTHR43793">
    <property type="entry name" value="FAD SYNTHASE"/>
    <property type="match status" value="1"/>
</dbReference>
<evidence type="ECO:0000313" key="9">
    <source>
        <dbReference type="EMBL" id="GEO08074.1"/>
    </source>
</evidence>
<evidence type="ECO:0000259" key="8">
    <source>
        <dbReference type="Pfam" id="PF01467"/>
    </source>
</evidence>
<evidence type="ECO:0000256" key="1">
    <source>
        <dbReference type="ARBA" id="ARBA00012519"/>
    </source>
</evidence>
<dbReference type="AlphaFoldDB" id="A0A512B7Z3"/>
<dbReference type="Gene3D" id="3.40.50.620">
    <property type="entry name" value="HUPs"/>
    <property type="match status" value="1"/>
</dbReference>
<reference evidence="9 10" key="1">
    <citation type="submission" date="2019-07" db="EMBL/GenBank/DDBJ databases">
        <title>Whole genome shotgun sequence of Segetibacter aerophilus NBRC 106135.</title>
        <authorList>
            <person name="Hosoyama A."/>
            <person name="Uohara A."/>
            <person name="Ohji S."/>
            <person name="Ichikawa N."/>
        </authorList>
    </citation>
    <scope>NUCLEOTIDE SEQUENCE [LARGE SCALE GENOMIC DNA]</scope>
    <source>
        <strain evidence="9 10">NBRC 106135</strain>
    </source>
</reference>
<dbReference type="PANTHER" id="PTHR43793:SF2">
    <property type="entry name" value="BIFUNCTIONAL PROTEIN HLDE"/>
    <property type="match status" value="1"/>
</dbReference>
<dbReference type="EC" id="2.7.7.70" evidence="1"/>
<sequence>MKKPEVIPTKIYTREELVKQVARWRFLGKSISFTNGCFDILHAGHISSLSEAAREGDILIVGVNTDASTKRLKGDERPVNKESSRALLLASLAIVDAVTLFDEDTPYELIIALMPDVIVKGGDYTLDQMIGAKEVIANGGRVVINPIVEGYSTTGIIEKIRKLG</sequence>
<evidence type="ECO:0000256" key="5">
    <source>
        <dbReference type="ARBA" id="ARBA00022840"/>
    </source>
</evidence>
<keyword evidence="5" id="KW-0067">ATP-binding</keyword>
<keyword evidence="4" id="KW-0547">Nucleotide-binding</keyword>
<comment type="caution">
    <text evidence="9">The sequence shown here is derived from an EMBL/GenBank/DDBJ whole genome shotgun (WGS) entry which is preliminary data.</text>
</comment>
<name>A0A512B7Z3_9BACT</name>
<dbReference type="GO" id="GO:0016773">
    <property type="term" value="F:phosphotransferase activity, alcohol group as acceptor"/>
    <property type="evidence" value="ECO:0007669"/>
    <property type="project" value="InterPro"/>
</dbReference>
<organism evidence="9 10">
    <name type="scientific">Segetibacter aerophilus</name>
    <dbReference type="NCBI Taxonomy" id="670293"/>
    <lineage>
        <taxon>Bacteria</taxon>
        <taxon>Pseudomonadati</taxon>
        <taxon>Bacteroidota</taxon>
        <taxon>Chitinophagia</taxon>
        <taxon>Chitinophagales</taxon>
        <taxon>Chitinophagaceae</taxon>
        <taxon>Segetibacter</taxon>
    </lineage>
</organism>
<dbReference type="RefSeq" id="WP_147202039.1">
    <property type="nucleotide sequence ID" value="NZ_BJYT01000001.1"/>
</dbReference>
<dbReference type="GO" id="GO:0016779">
    <property type="term" value="F:nucleotidyltransferase activity"/>
    <property type="evidence" value="ECO:0007669"/>
    <property type="project" value="UniProtKB-KW"/>
</dbReference>
<protein>
    <recommendedName>
        <fullName evidence="1">D-glycero-beta-D-manno-heptose 1-phosphate adenylyltransferase</fullName>
        <ecNumber evidence="1">2.7.7.70</ecNumber>
    </recommendedName>
</protein>
<evidence type="ECO:0000256" key="2">
    <source>
        <dbReference type="ARBA" id="ARBA00022679"/>
    </source>
</evidence>
<gene>
    <name evidence="9" type="ORF">SAE01_05700</name>
</gene>
<evidence type="ECO:0000256" key="3">
    <source>
        <dbReference type="ARBA" id="ARBA00022695"/>
    </source>
</evidence>
<dbReference type="EMBL" id="BJYT01000001">
    <property type="protein sequence ID" value="GEO08074.1"/>
    <property type="molecule type" value="Genomic_DNA"/>
</dbReference>
<comment type="catalytic activity">
    <reaction evidence="7">
        <text>D-glycero-beta-D-manno-heptose 1-phosphate + ATP + H(+) = ADP-D-glycero-beta-D-manno-heptose + diphosphate</text>
        <dbReference type="Rhea" id="RHEA:27465"/>
        <dbReference type="ChEBI" id="CHEBI:15378"/>
        <dbReference type="ChEBI" id="CHEBI:30616"/>
        <dbReference type="ChEBI" id="CHEBI:33019"/>
        <dbReference type="ChEBI" id="CHEBI:59967"/>
        <dbReference type="ChEBI" id="CHEBI:61593"/>
        <dbReference type="EC" id="2.7.7.70"/>
    </reaction>
</comment>
<proteinExistence type="predicted"/>
<keyword evidence="2 9" id="KW-0808">Transferase</keyword>